<keyword evidence="2" id="KW-1185">Reference proteome</keyword>
<gene>
    <name evidence="1" type="ORF">CTI12_AA271470</name>
</gene>
<comment type="caution">
    <text evidence="1">The sequence shown here is derived from an EMBL/GenBank/DDBJ whole genome shotgun (WGS) entry which is preliminary data.</text>
</comment>
<dbReference type="Proteomes" id="UP000245207">
    <property type="component" value="Unassembled WGS sequence"/>
</dbReference>
<dbReference type="AlphaFoldDB" id="A0A2U1NFY6"/>
<proteinExistence type="predicted"/>
<dbReference type="EMBL" id="PKPP01002915">
    <property type="protein sequence ID" value="PWA72366.1"/>
    <property type="molecule type" value="Genomic_DNA"/>
</dbReference>
<protein>
    <submittedName>
        <fullName evidence="1">Uncharacterized protein</fullName>
    </submittedName>
</protein>
<evidence type="ECO:0000313" key="1">
    <source>
        <dbReference type="EMBL" id="PWA72366.1"/>
    </source>
</evidence>
<accession>A0A2U1NFY6</accession>
<evidence type="ECO:0000313" key="2">
    <source>
        <dbReference type="Proteomes" id="UP000245207"/>
    </source>
</evidence>
<organism evidence="1 2">
    <name type="scientific">Artemisia annua</name>
    <name type="common">Sweet wormwood</name>
    <dbReference type="NCBI Taxonomy" id="35608"/>
    <lineage>
        <taxon>Eukaryota</taxon>
        <taxon>Viridiplantae</taxon>
        <taxon>Streptophyta</taxon>
        <taxon>Embryophyta</taxon>
        <taxon>Tracheophyta</taxon>
        <taxon>Spermatophyta</taxon>
        <taxon>Magnoliopsida</taxon>
        <taxon>eudicotyledons</taxon>
        <taxon>Gunneridae</taxon>
        <taxon>Pentapetalae</taxon>
        <taxon>asterids</taxon>
        <taxon>campanulids</taxon>
        <taxon>Asterales</taxon>
        <taxon>Asteraceae</taxon>
        <taxon>Asteroideae</taxon>
        <taxon>Anthemideae</taxon>
        <taxon>Artemisiinae</taxon>
        <taxon>Artemisia</taxon>
    </lineage>
</organism>
<name>A0A2U1NFY6_ARTAN</name>
<sequence>MDLIDLKLMASSLARLVSSNFLRVRPVGSFSRFFNTKGFQYDQHDSRDECILKCDYKHGSLVRDVINDAFSPCHSPTANLARLLNMAENRIGFGHCKLPRWRVVEDDKAFYLLSDSYKGFMSEEHEKDVEESVTKEFMSGEPEKDAKESLTKKELVPKKENVPKKLTERRRDLTPLVELITGDKIARSEYYYHLMKDAKELDQFAESIKGGFKGTMDLFASIRVFRNLENPQAIHIIPGLGGRDTDDPFGGYAIEIFLPDWFYKIEDAIAKINDSKDGINITIPKKKDKSIQTIGGNIIFFQERKIWKPTLWRPT</sequence>
<reference evidence="1 2" key="1">
    <citation type="journal article" date="2018" name="Mol. Plant">
        <title>The genome of Artemisia annua provides insight into the evolution of Asteraceae family and artemisinin biosynthesis.</title>
        <authorList>
            <person name="Shen Q."/>
            <person name="Zhang L."/>
            <person name="Liao Z."/>
            <person name="Wang S."/>
            <person name="Yan T."/>
            <person name="Shi P."/>
            <person name="Liu M."/>
            <person name="Fu X."/>
            <person name="Pan Q."/>
            <person name="Wang Y."/>
            <person name="Lv Z."/>
            <person name="Lu X."/>
            <person name="Zhang F."/>
            <person name="Jiang W."/>
            <person name="Ma Y."/>
            <person name="Chen M."/>
            <person name="Hao X."/>
            <person name="Li L."/>
            <person name="Tang Y."/>
            <person name="Lv G."/>
            <person name="Zhou Y."/>
            <person name="Sun X."/>
            <person name="Brodelius P.E."/>
            <person name="Rose J.K.C."/>
            <person name="Tang K."/>
        </authorList>
    </citation>
    <scope>NUCLEOTIDE SEQUENCE [LARGE SCALE GENOMIC DNA]</scope>
    <source>
        <strain evidence="2">cv. Huhao1</strain>
        <tissue evidence="1">Leaf</tissue>
    </source>
</reference>